<dbReference type="Pfam" id="PF00005">
    <property type="entry name" value="ABC_tran"/>
    <property type="match status" value="2"/>
</dbReference>
<feature type="domain" description="ABC transporter" evidence="5">
    <location>
        <begin position="2"/>
        <end position="262"/>
    </location>
</feature>
<dbReference type="InterPro" id="IPR051309">
    <property type="entry name" value="ABCF_ATPase"/>
</dbReference>
<feature type="compositionally biased region" description="Basic and acidic residues" evidence="4">
    <location>
        <begin position="542"/>
        <end position="554"/>
    </location>
</feature>
<dbReference type="FunFam" id="3.40.50.300:FF:000011">
    <property type="entry name" value="Putative ABC transporter ATP-binding component"/>
    <property type="match status" value="1"/>
</dbReference>
<evidence type="ECO:0000256" key="4">
    <source>
        <dbReference type="SAM" id="MobiDB-lite"/>
    </source>
</evidence>
<evidence type="ECO:0000256" key="2">
    <source>
        <dbReference type="ARBA" id="ARBA00022741"/>
    </source>
</evidence>
<dbReference type="InterPro" id="IPR003439">
    <property type="entry name" value="ABC_transporter-like_ATP-bd"/>
</dbReference>
<dbReference type="Pfam" id="PF12848">
    <property type="entry name" value="ABC_tran_Xtn"/>
    <property type="match status" value="1"/>
</dbReference>
<dbReference type="AlphaFoldDB" id="A0A381UHF3"/>
<dbReference type="PANTHER" id="PTHR42855:SF2">
    <property type="entry name" value="DRUG RESISTANCE ABC TRANSPORTER,ATP-BINDING PROTEIN"/>
    <property type="match status" value="1"/>
</dbReference>
<accession>A0A381UHF3</accession>
<organism evidence="6">
    <name type="scientific">marine metagenome</name>
    <dbReference type="NCBI Taxonomy" id="408172"/>
    <lineage>
        <taxon>unclassified sequences</taxon>
        <taxon>metagenomes</taxon>
        <taxon>ecological metagenomes</taxon>
    </lineage>
</organism>
<dbReference type="SUPFAM" id="SSF52540">
    <property type="entry name" value="P-loop containing nucleoside triphosphate hydrolases"/>
    <property type="match status" value="2"/>
</dbReference>
<dbReference type="EMBL" id="UINC01006446">
    <property type="protein sequence ID" value="SVA27579.1"/>
    <property type="molecule type" value="Genomic_DNA"/>
</dbReference>
<dbReference type="PANTHER" id="PTHR42855">
    <property type="entry name" value="ABC TRANSPORTER ATP-BINDING SUBUNIT"/>
    <property type="match status" value="1"/>
</dbReference>
<protein>
    <recommendedName>
        <fullName evidence="5">ABC transporter domain-containing protein</fullName>
    </recommendedName>
</protein>
<dbReference type="Gene3D" id="3.40.50.300">
    <property type="entry name" value="P-loop containing nucleotide triphosphate hydrolases"/>
    <property type="match status" value="2"/>
</dbReference>
<evidence type="ECO:0000256" key="1">
    <source>
        <dbReference type="ARBA" id="ARBA00022737"/>
    </source>
</evidence>
<dbReference type="FunFam" id="3.40.50.300:FF:000309">
    <property type="entry name" value="ABC transporter ATP-binding protein"/>
    <property type="match status" value="1"/>
</dbReference>
<dbReference type="CDD" id="cd03221">
    <property type="entry name" value="ABCF_EF-3"/>
    <property type="match status" value="2"/>
</dbReference>
<dbReference type="GO" id="GO:0005524">
    <property type="term" value="F:ATP binding"/>
    <property type="evidence" value="ECO:0007669"/>
    <property type="project" value="UniProtKB-KW"/>
</dbReference>
<evidence type="ECO:0000259" key="5">
    <source>
        <dbReference type="PROSITE" id="PS50893"/>
    </source>
</evidence>
<keyword evidence="1" id="KW-0677">Repeat</keyword>
<evidence type="ECO:0000313" key="6">
    <source>
        <dbReference type="EMBL" id="SVA27579.1"/>
    </source>
</evidence>
<gene>
    <name evidence="6" type="ORF">METZ01_LOCUS80433</name>
</gene>
<keyword evidence="3" id="KW-0067">ATP-binding</keyword>
<feature type="domain" description="ABC transporter" evidence="5">
    <location>
        <begin position="323"/>
        <end position="537"/>
    </location>
</feature>
<dbReference type="PROSITE" id="PS50893">
    <property type="entry name" value="ABC_TRANSPORTER_2"/>
    <property type="match status" value="2"/>
</dbReference>
<dbReference type="InterPro" id="IPR017871">
    <property type="entry name" value="ABC_transporter-like_CS"/>
</dbReference>
<evidence type="ECO:0000256" key="3">
    <source>
        <dbReference type="ARBA" id="ARBA00022840"/>
    </source>
</evidence>
<name>A0A381UHF3_9ZZZZ</name>
<dbReference type="PROSITE" id="PS00211">
    <property type="entry name" value="ABC_TRANSPORTER_1"/>
    <property type="match status" value="2"/>
</dbReference>
<keyword evidence="2" id="KW-0547">Nucleotide-binding</keyword>
<dbReference type="InterPro" id="IPR003593">
    <property type="entry name" value="AAA+_ATPase"/>
</dbReference>
<proteinExistence type="predicted"/>
<feature type="region of interest" description="Disordered" evidence="4">
    <location>
        <begin position="533"/>
        <end position="554"/>
    </location>
</feature>
<dbReference type="InterPro" id="IPR027417">
    <property type="entry name" value="P-loop_NTPase"/>
</dbReference>
<dbReference type="InterPro" id="IPR032781">
    <property type="entry name" value="ABC_tran_Xtn"/>
</dbReference>
<dbReference type="GO" id="GO:0003676">
    <property type="term" value="F:nucleic acid binding"/>
    <property type="evidence" value="ECO:0007669"/>
    <property type="project" value="UniProtKB-ARBA"/>
</dbReference>
<reference evidence="6" key="1">
    <citation type="submission" date="2018-05" db="EMBL/GenBank/DDBJ databases">
        <authorList>
            <person name="Lanie J.A."/>
            <person name="Ng W.-L."/>
            <person name="Kazmierczak K.M."/>
            <person name="Andrzejewski T.M."/>
            <person name="Davidsen T.M."/>
            <person name="Wayne K.J."/>
            <person name="Tettelin H."/>
            <person name="Glass J.I."/>
            <person name="Rusch D."/>
            <person name="Podicherti R."/>
            <person name="Tsui H.-C.T."/>
            <person name="Winkler M.E."/>
        </authorList>
    </citation>
    <scope>NUCLEOTIDE SEQUENCE</scope>
</reference>
<sequence>MIRLENLSKSFPDGDLFNNVNISIKRGMRIGLVGPNGSGKTTLLRIMMGKESPDSGNVQVDKSTTIGYLAQDIVAGTGRSILEEVLVAYPEVRELEGQILTLSEAISKDHGNMDLVNKLGDAQHRFEALGGWNLEDRAKKILSGLGFVDGKFTEPMDAFSGGWRMRVALASILLQEPDILFLDEPTNHLDLEATIWLESFLSKWKGGMVMISHDRAFLDRSINNILEIDLKKITLFHGNYTKYTEEKSLRMEQHKNAYRNQQKQIKDTERFIERFRSKNTKATQVQSRVKMLDKLEKIEAPTEQTHAMNLRLPQPNRSPLIVASCRNVTKHYEDIEVFNNMDMVVERGQKIGLVGHNGAGKSTLLKMFAGVEPVTSGAVRIGSNVDSAYYAQHQLEILNPNETVFESIQKVSQGWSETQMRTYLGSFMFSGDEIDKYVKVLSGGEKARVALARMLVEPSHILLLDEPTNHLDMVTRNVVERALIQFSGSIVCISHDRHFLNNVTNLTCEVADGSIRLFEGNYEYYEWKKQQETKRNSSTSKVKNESRKKSDYKEQKKVRNRLAWIEKRFKAIENQIEKERALTNNPDHNDNYEILQDALNNMNTLEKEYLELMEEQERLLN</sequence>
<dbReference type="SMART" id="SM00382">
    <property type="entry name" value="AAA"/>
    <property type="match status" value="2"/>
</dbReference>
<dbReference type="GO" id="GO:0016887">
    <property type="term" value="F:ATP hydrolysis activity"/>
    <property type="evidence" value="ECO:0007669"/>
    <property type="project" value="InterPro"/>
</dbReference>